<dbReference type="EMBL" id="MTKT01003159">
    <property type="protein sequence ID" value="OWM76656.1"/>
    <property type="molecule type" value="Genomic_DNA"/>
</dbReference>
<evidence type="ECO:0000313" key="2">
    <source>
        <dbReference type="Proteomes" id="UP000197138"/>
    </source>
</evidence>
<organism evidence="1 2">
    <name type="scientific">Punica granatum</name>
    <name type="common">Pomegranate</name>
    <dbReference type="NCBI Taxonomy" id="22663"/>
    <lineage>
        <taxon>Eukaryota</taxon>
        <taxon>Viridiplantae</taxon>
        <taxon>Streptophyta</taxon>
        <taxon>Embryophyta</taxon>
        <taxon>Tracheophyta</taxon>
        <taxon>Spermatophyta</taxon>
        <taxon>Magnoliopsida</taxon>
        <taxon>eudicotyledons</taxon>
        <taxon>Gunneridae</taxon>
        <taxon>Pentapetalae</taxon>
        <taxon>rosids</taxon>
        <taxon>malvids</taxon>
        <taxon>Myrtales</taxon>
        <taxon>Lythraceae</taxon>
        <taxon>Punica</taxon>
    </lineage>
</organism>
<dbReference type="Proteomes" id="UP000197138">
    <property type="component" value="Unassembled WGS sequence"/>
</dbReference>
<name>A0A218WVN0_PUNGR</name>
<sequence length="95" mass="10767">MNSAAEVYFCLPEITSRLGSPATLWDLWGTLRPSTLLCSGVVMRIASMMMGLKDTSLEIGFVKRKLMHKILKACMFRVDQSLERRQDKSNKLWGA</sequence>
<reference evidence="2" key="1">
    <citation type="journal article" date="2017" name="Plant J.">
        <title>The pomegranate (Punica granatum L.) genome and the genomics of punicalagin biosynthesis.</title>
        <authorList>
            <person name="Qin G."/>
            <person name="Xu C."/>
            <person name="Ming R."/>
            <person name="Tang H."/>
            <person name="Guyot R."/>
            <person name="Kramer E.M."/>
            <person name="Hu Y."/>
            <person name="Yi X."/>
            <person name="Qi Y."/>
            <person name="Xu X."/>
            <person name="Gao Z."/>
            <person name="Pan H."/>
            <person name="Jian J."/>
            <person name="Tian Y."/>
            <person name="Yue Z."/>
            <person name="Xu Y."/>
        </authorList>
    </citation>
    <scope>NUCLEOTIDE SEQUENCE [LARGE SCALE GENOMIC DNA]</scope>
    <source>
        <strain evidence="2">cv. Dabenzi</strain>
    </source>
</reference>
<proteinExistence type="predicted"/>
<protein>
    <submittedName>
        <fullName evidence="1">Uncharacterized protein</fullName>
    </submittedName>
</protein>
<accession>A0A218WVN0</accession>
<comment type="caution">
    <text evidence="1">The sequence shown here is derived from an EMBL/GenBank/DDBJ whole genome shotgun (WGS) entry which is preliminary data.</text>
</comment>
<dbReference type="AlphaFoldDB" id="A0A218WVN0"/>
<gene>
    <name evidence="1" type="ORF">CDL15_Pgr009221</name>
</gene>
<evidence type="ECO:0000313" key="1">
    <source>
        <dbReference type="EMBL" id="OWM76656.1"/>
    </source>
</evidence>